<evidence type="ECO:0000313" key="2">
    <source>
        <dbReference type="EMBL" id="CAJ1950976.1"/>
    </source>
</evidence>
<organism evidence="2 3">
    <name type="scientific">Cylindrotheca closterium</name>
    <dbReference type="NCBI Taxonomy" id="2856"/>
    <lineage>
        <taxon>Eukaryota</taxon>
        <taxon>Sar</taxon>
        <taxon>Stramenopiles</taxon>
        <taxon>Ochrophyta</taxon>
        <taxon>Bacillariophyta</taxon>
        <taxon>Bacillariophyceae</taxon>
        <taxon>Bacillariophycidae</taxon>
        <taxon>Bacillariales</taxon>
        <taxon>Bacillariaceae</taxon>
        <taxon>Cylindrotheca</taxon>
    </lineage>
</organism>
<keyword evidence="3" id="KW-1185">Reference proteome</keyword>
<proteinExistence type="predicted"/>
<gene>
    <name evidence="2" type="ORF">CYCCA115_LOCUS12848</name>
</gene>
<comment type="caution">
    <text evidence="2">The sequence shown here is derived from an EMBL/GenBank/DDBJ whole genome shotgun (WGS) entry which is preliminary data.</text>
</comment>
<accession>A0AAD2JHF2</accession>
<reference evidence="2" key="1">
    <citation type="submission" date="2023-08" db="EMBL/GenBank/DDBJ databases">
        <authorList>
            <person name="Audoor S."/>
            <person name="Bilcke G."/>
        </authorList>
    </citation>
    <scope>NUCLEOTIDE SEQUENCE</scope>
</reference>
<sequence length="297" mass="34533">MQKGHKLYDLNTKREVTRPQITVLPITDQVIKLVEAHAAEEGITDLQTYSRRNGEIILDADLLAGVDPDELWDKDYVPADIEIPPVNDMNLCKNDAITDEELKELIEDTAKDILESRRIDDKREHEYDDADRTVNRMLQRIKRRQEEDDEDNKDDMDFVQDQQPESNIEMDIDDVELIDMIDEVAHELDRLSQPIEEEIMFSVEDGDDDYEGEFDAEEIQELQEAEDNPQVYPDKEDDVCAGVRFEEVPVLSTTDDSNKDKKRRTQSGQSFYSNGVKNRPTDRNQTDRPRHGQTYLQ</sequence>
<name>A0AAD2JHF2_9STRA</name>
<dbReference type="EMBL" id="CAKOGP040001774">
    <property type="protein sequence ID" value="CAJ1950976.1"/>
    <property type="molecule type" value="Genomic_DNA"/>
</dbReference>
<dbReference type="AlphaFoldDB" id="A0AAD2JHF2"/>
<feature type="region of interest" description="Disordered" evidence="1">
    <location>
        <begin position="223"/>
        <end position="297"/>
    </location>
</feature>
<protein>
    <submittedName>
        <fullName evidence="2">Uncharacterized protein</fullName>
    </submittedName>
</protein>
<dbReference type="Proteomes" id="UP001295423">
    <property type="component" value="Unassembled WGS sequence"/>
</dbReference>
<feature type="compositionally biased region" description="Basic and acidic residues" evidence="1">
    <location>
        <begin position="279"/>
        <end position="290"/>
    </location>
</feature>
<evidence type="ECO:0000256" key="1">
    <source>
        <dbReference type="SAM" id="MobiDB-lite"/>
    </source>
</evidence>
<feature type="region of interest" description="Disordered" evidence="1">
    <location>
        <begin position="144"/>
        <end position="165"/>
    </location>
</feature>
<feature type="compositionally biased region" description="Polar residues" evidence="1">
    <location>
        <begin position="266"/>
        <end position="276"/>
    </location>
</feature>
<evidence type="ECO:0000313" key="3">
    <source>
        <dbReference type="Proteomes" id="UP001295423"/>
    </source>
</evidence>
<feature type="compositionally biased region" description="Acidic residues" evidence="1">
    <location>
        <begin position="147"/>
        <end position="158"/>
    </location>
</feature>